<comment type="subcellular location">
    <subcellularLocation>
        <location evidence="1">Membrane</location>
    </subcellularLocation>
</comment>
<dbReference type="PANTHER" id="PTHR23241">
    <property type="entry name" value="LATE EMBRYOGENESIS ABUNDANT PLANTS LEA-RELATED"/>
    <property type="match status" value="1"/>
</dbReference>
<evidence type="ECO:0000256" key="4">
    <source>
        <dbReference type="ARBA" id="ARBA00023136"/>
    </source>
</evidence>
<accession>A0AAN7Q2Z9</accession>
<evidence type="ECO:0000259" key="6">
    <source>
        <dbReference type="Pfam" id="PF13664"/>
    </source>
</evidence>
<proteinExistence type="predicted"/>
<reference evidence="8" key="1">
    <citation type="submission" date="2023-01" db="EMBL/GenBank/DDBJ databases">
        <title>Key to firefly adult light organ development and bioluminescence: homeobox transcription factors regulate luciferase expression and transportation to peroxisome.</title>
        <authorList>
            <person name="Fu X."/>
        </authorList>
    </citation>
    <scope>NUCLEOTIDE SEQUENCE [LARGE SCALE GENOMIC DNA]</scope>
</reference>
<feature type="transmembrane region" description="Helical" evidence="5">
    <location>
        <begin position="151"/>
        <end position="171"/>
    </location>
</feature>
<evidence type="ECO:0000256" key="5">
    <source>
        <dbReference type="SAM" id="Phobius"/>
    </source>
</evidence>
<feature type="transmembrane region" description="Helical" evidence="5">
    <location>
        <begin position="252"/>
        <end position="273"/>
    </location>
</feature>
<evidence type="ECO:0000256" key="2">
    <source>
        <dbReference type="ARBA" id="ARBA00022692"/>
    </source>
</evidence>
<comment type="caution">
    <text evidence="7">The sequence shown here is derived from an EMBL/GenBank/DDBJ whole genome shotgun (WGS) entry which is preliminary data.</text>
</comment>
<feature type="domain" description="TMEM205-like" evidence="6">
    <location>
        <begin position="116"/>
        <end position="215"/>
    </location>
</feature>
<organism evidence="7 8">
    <name type="scientific">Aquatica leii</name>
    <dbReference type="NCBI Taxonomy" id="1421715"/>
    <lineage>
        <taxon>Eukaryota</taxon>
        <taxon>Metazoa</taxon>
        <taxon>Ecdysozoa</taxon>
        <taxon>Arthropoda</taxon>
        <taxon>Hexapoda</taxon>
        <taxon>Insecta</taxon>
        <taxon>Pterygota</taxon>
        <taxon>Neoptera</taxon>
        <taxon>Endopterygota</taxon>
        <taxon>Coleoptera</taxon>
        <taxon>Polyphaga</taxon>
        <taxon>Elateriformia</taxon>
        <taxon>Elateroidea</taxon>
        <taxon>Lampyridae</taxon>
        <taxon>Luciolinae</taxon>
        <taxon>Aquatica</taxon>
    </lineage>
</organism>
<feature type="transmembrane region" description="Helical" evidence="5">
    <location>
        <begin position="183"/>
        <end position="204"/>
    </location>
</feature>
<sequence length="281" mass="32337">MCIRNSAQPSIKPIENTHNKETKKKIYYINETQISRVEKDCIARTTYKIRVILLRLNKLCKKTEKTKLYRIITGTTQPAHLLTLLAVATISCLINSEKNESRSQPSPILNLIYLGSVSAHFGTQLWMSFISGFTLYFSLPRRIFGKVQRALFPKYFLVNAILSLISLSIYLKHNNGNLVIPQVRFQVETLILCFLIELVVRLYLTPPLLRYMRQATEYEEEAGVGMEIGRHQPGILTQNKEYLQVYRSFRKLHMVIAIGNIVTLACSVVHLHYLSNKLTFS</sequence>
<keyword evidence="4 5" id="KW-0472">Membrane</keyword>
<evidence type="ECO:0000256" key="1">
    <source>
        <dbReference type="ARBA" id="ARBA00004370"/>
    </source>
</evidence>
<dbReference type="PANTHER" id="PTHR23241:SF102">
    <property type="entry name" value="LD23009P"/>
    <property type="match status" value="1"/>
</dbReference>
<evidence type="ECO:0000313" key="8">
    <source>
        <dbReference type="Proteomes" id="UP001353858"/>
    </source>
</evidence>
<dbReference type="EMBL" id="JARPUR010000004">
    <property type="protein sequence ID" value="KAK4877625.1"/>
    <property type="molecule type" value="Genomic_DNA"/>
</dbReference>
<dbReference type="InterPro" id="IPR025423">
    <property type="entry name" value="TMEM205-like"/>
</dbReference>
<evidence type="ECO:0000256" key="3">
    <source>
        <dbReference type="ARBA" id="ARBA00022989"/>
    </source>
</evidence>
<gene>
    <name evidence="7" type="ORF">RN001_010131</name>
</gene>
<keyword evidence="2 5" id="KW-0812">Transmembrane</keyword>
<dbReference type="Pfam" id="PF13664">
    <property type="entry name" value="DUF4149"/>
    <property type="match status" value="1"/>
</dbReference>
<name>A0AAN7Q2Z9_9COLE</name>
<protein>
    <recommendedName>
        <fullName evidence="6">TMEM205-like domain-containing protein</fullName>
    </recommendedName>
</protein>
<dbReference type="GO" id="GO:0016020">
    <property type="term" value="C:membrane"/>
    <property type="evidence" value="ECO:0007669"/>
    <property type="project" value="UniProtKB-SubCell"/>
</dbReference>
<keyword evidence="8" id="KW-1185">Reference proteome</keyword>
<dbReference type="InterPro" id="IPR053009">
    <property type="entry name" value="Xanthocillin_Biosynth-Assoc"/>
</dbReference>
<feature type="transmembrane region" description="Helical" evidence="5">
    <location>
        <begin position="68"/>
        <end position="91"/>
    </location>
</feature>
<evidence type="ECO:0000313" key="7">
    <source>
        <dbReference type="EMBL" id="KAK4877625.1"/>
    </source>
</evidence>
<dbReference type="AlphaFoldDB" id="A0AAN7Q2Z9"/>
<feature type="transmembrane region" description="Helical" evidence="5">
    <location>
        <begin position="111"/>
        <end position="139"/>
    </location>
</feature>
<keyword evidence="3 5" id="KW-1133">Transmembrane helix</keyword>
<dbReference type="Proteomes" id="UP001353858">
    <property type="component" value="Unassembled WGS sequence"/>
</dbReference>